<keyword evidence="2" id="KW-0732">Signal</keyword>
<evidence type="ECO:0000313" key="4">
    <source>
        <dbReference type="Proteomes" id="UP001222027"/>
    </source>
</evidence>
<accession>A0AAV8P4T7</accession>
<name>A0AAV8P4T7_ENSVE</name>
<evidence type="ECO:0000313" key="3">
    <source>
        <dbReference type="EMBL" id="KAJ8466667.1"/>
    </source>
</evidence>
<keyword evidence="4" id="KW-1185">Reference proteome</keyword>
<protein>
    <submittedName>
        <fullName evidence="3">Uncharacterized protein</fullName>
    </submittedName>
</protein>
<dbReference type="Proteomes" id="UP001222027">
    <property type="component" value="Unassembled WGS sequence"/>
</dbReference>
<feature type="region of interest" description="Disordered" evidence="1">
    <location>
        <begin position="31"/>
        <end position="104"/>
    </location>
</feature>
<sequence>MGNMKPRLLFLLAIYFVCQLQPGEPINLAAETGGGGRGNRLSHGGGGSSGGRGHGGGDSESSSSGSGTGAVIPILGAAAAGHPRNDGGGGRNHRHNAASSHTKEEAIELRKHLLLLKADESSDSSDNRGVEKEDRVTIAMRLHKRKQSDANLGDAILKEIDLEIGLLLEGYELLKARLGVMASSINCRKQSSLSV</sequence>
<feature type="compositionally biased region" description="Gly residues" evidence="1">
    <location>
        <begin position="32"/>
        <end position="58"/>
    </location>
</feature>
<dbReference type="AlphaFoldDB" id="A0AAV8P4T7"/>
<organism evidence="3 4">
    <name type="scientific">Ensete ventricosum</name>
    <name type="common">Abyssinian banana</name>
    <name type="synonym">Musa ensete</name>
    <dbReference type="NCBI Taxonomy" id="4639"/>
    <lineage>
        <taxon>Eukaryota</taxon>
        <taxon>Viridiplantae</taxon>
        <taxon>Streptophyta</taxon>
        <taxon>Embryophyta</taxon>
        <taxon>Tracheophyta</taxon>
        <taxon>Spermatophyta</taxon>
        <taxon>Magnoliopsida</taxon>
        <taxon>Liliopsida</taxon>
        <taxon>Zingiberales</taxon>
        <taxon>Musaceae</taxon>
        <taxon>Ensete</taxon>
    </lineage>
</organism>
<feature type="signal peptide" evidence="2">
    <location>
        <begin position="1"/>
        <end position="25"/>
    </location>
</feature>
<feature type="chain" id="PRO_5043720455" evidence="2">
    <location>
        <begin position="26"/>
        <end position="195"/>
    </location>
</feature>
<dbReference type="EMBL" id="JAQQAF010000008">
    <property type="protein sequence ID" value="KAJ8466667.1"/>
    <property type="molecule type" value="Genomic_DNA"/>
</dbReference>
<proteinExistence type="predicted"/>
<comment type="caution">
    <text evidence="3">The sequence shown here is derived from an EMBL/GenBank/DDBJ whole genome shotgun (WGS) entry which is preliminary data.</text>
</comment>
<reference evidence="3 4" key="1">
    <citation type="submission" date="2022-12" db="EMBL/GenBank/DDBJ databases">
        <title>Chromosome-scale assembly of the Ensete ventricosum genome.</title>
        <authorList>
            <person name="Dussert Y."/>
            <person name="Stocks J."/>
            <person name="Wendawek A."/>
            <person name="Woldeyes F."/>
            <person name="Nichols R.A."/>
            <person name="Borrell J.S."/>
        </authorList>
    </citation>
    <scope>NUCLEOTIDE SEQUENCE [LARGE SCALE GENOMIC DNA]</scope>
    <source>
        <strain evidence="4">cv. Maze</strain>
        <tissue evidence="3">Seeds</tissue>
    </source>
</reference>
<evidence type="ECO:0000256" key="2">
    <source>
        <dbReference type="SAM" id="SignalP"/>
    </source>
</evidence>
<gene>
    <name evidence="3" type="ORF">OPV22_029219</name>
</gene>
<evidence type="ECO:0000256" key="1">
    <source>
        <dbReference type="SAM" id="MobiDB-lite"/>
    </source>
</evidence>